<name>A0AAV5DQH5_ELECO</name>
<evidence type="ECO:0000313" key="6">
    <source>
        <dbReference type="Proteomes" id="UP001054889"/>
    </source>
</evidence>
<dbReference type="Gene3D" id="3.30.70.260">
    <property type="match status" value="1"/>
</dbReference>
<sequence>MEWLDEYEKLVIRMNTPARGHRQWRLPHRDAGPGGQLEEARGAPGGGAAGRRQRDLLHPAVSGLVGQPAGPARGPRRRAAHGAGADGRRPHGPAVGGVRRAGRHGLRAVADARAWTHRGRLGLVAFLRDGGGDAAILARLGHLVRGDGGAVTARPAADAAHADRRLHQLMAAELEMDDKEEAAVPTPAVSVESWAERGYSVVTVRCRDRPKLLFDVACTLHDMDYVVFHGTVDTAAADGQARQEFYVRHADGSPIRSKAESHRVSQCIQAAIERRSLEGVRLELCTPDRPGLLSDVTRTFRENGLLVAQAEVSTKGDVASNVFYVTDAAGNAVDQSAIDAVRERVGVDCLVVREEPQPQLFRGDRDGVGGVGLVYLGNLVKRNLYNLGLIKSCS</sequence>
<dbReference type="EMBL" id="BQKI01000023">
    <property type="protein sequence ID" value="GJN12577.1"/>
    <property type="molecule type" value="Genomic_DNA"/>
</dbReference>
<evidence type="ECO:0000256" key="3">
    <source>
        <dbReference type="SAM" id="MobiDB-lite"/>
    </source>
</evidence>
<feature type="region of interest" description="Disordered" evidence="3">
    <location>
        <begin position="21"/>
        <end position="100"/>
    </location>
</feature>
<dbReference type="CDD" id="cd04926">
    <property type="entry name" value="ACT_ACR_4"/>
    <property type="match status" value="1"/>
</dbReference>
<evidence type="ECO:0000256" key="2">
    <source>
        <dbReference type="RuleBase" id="RU369043"/>
    </source>
</evidence>
<dbReference type="GO" id="GO:0016597">
    <property type="term" value="F:amino acid binding"/>
    <property type="evidence" value="ECO:0007669"/>
    <property type="project" value="UniProtKB-UniRule"/>
</dbReference>
<dbReference type="Proteomes" id="UP001054889">
    <property type="component" value="Unassembled WGS sequence"/>
</dbReference>
<keyword evidence="1 2" id="KW-0677">Repeat</keyword>
<evidence type="ECO:0000256" key="1">
    <source>
        <dbReference type="ARBA" id="ARBA00022737"/>
    </source>
</evidence>
<reference evidence="5" key="2">
    <citation type="submission" date="2021-12" db="EMBL/GenBank/DDBJ databases">
        <title>Resequencing data analysis of finger millet.</title>
        <authorList>
            <person name="Hatakeyama M."/>
            <person name="Aluri S."/>
            <person name="Balachadran M.T."/>
            <person name="Sivarajan S.R."/>
            <person name="Poveda L."/>
            <person name="Shimizu-Inatsugi R."/>
            <person name="Schlapbach R."/>
            <person name="Sreeman S.M."/>
            <person name="Shimizu K.K."/>
        </authorList>
    </citation>
    <scope>NUCLEOTIDE SEQUENCE</scope>
</reference>
<evidence type="ECO:0000313" key="5">
    <source>
        <dbReference type="EMBL" id="GJN12577.1"/>
    </source>
</evidence>
<dbReference type="PROSITE" id="PS51671">
    <property type="entry name" value="ACT"/>
    <property type="match status" value="1"/>
</dbReference>
<comment type="caution">
    <text evidence="5">The sequence shown here is derived from an EMBL/GenBank/DDBJ whole genome shotgun (WGS) entry which is preliminary data.</text>
</comment>
<dbReference type="InterPro" id="IPR040217">
    <property type="entry name" value="ACR1-12"/>
</dbReference>
<dbReference type="InterPro" id="IPR002912">
    <property type="entry name" value="ACT_dom"/>
</dbReference>
<dbReference type="AlphaFoldDB" id="A0AAV5DQH5"/>
<dbReference type="SUPFAM" id="SSF55021">
    <property type="entry name" value="ACT-like"/>
    <property type="match status" value="2"/>
</dbReference>
<dbReference type="PANTHER" id="PTHR31096:SF6">
    <property type="entry name" value="ACT DOMAIN-CONTAINING PROTEIN ACR8"/>
    <property type="match status" value="1"/>
</dbReference>
<evidence type="ECO:0000259" key="4">
    <source>
        <dbReference type="PROSITE" id="PS51671"/>
    </source>
</evidence>
<dbReference type="CDD" id="cd04897">
    <property type="entry name" value="ACT_ACR_3"/>
    <property type="match status" value="1"/>
</dbReference>
<feature type="domain" description="ACT" evidence="4">
    <location>
        <begin position="281"/>
        <end position="356"/>
    </location>
</feature>
<dbReference type="InterPro" id="IPR045865">
    <property type="entry name" value="ACT-like_dom_sf"/>
</dbReference>
<organism evidence="5 6">
    <name type="scientific">Eleusine coracana subsp. coracana</name>
    <dbReference type="NCBI Taxonomy" id="191504"/>
    <lineage>
        <taxon>Eukaryota</taxon>
        <taxon>Viridiplantae</taxon>
        <taxon>Streptophyta</taxon>
        <taxon>Embryophyta</taxon>
        <taxon>Tracheophyta</taxon>
        <taxon>Spermatophyta</taxon>
        <taxon>Magnoliopsida</taxon>
        <taxon>Liliopsida</taxon>
        <taxon>Poales</taxon>
        <taxon>Poaceae</taxon>
        <taxon>PACMAD clade</taxon>
        <taxon>Chloridoideae</taxon>
        <taxon>Cynodonteae</taxon>
        <taxon>Eleusininae</taxon>
        <taxon>Eleusine</taxon>
    </lineage>
</organism>
<keyword evidence="6" id="KW-1185">Reference proteome</keyword>
<proteinExistence type="predicted"/>
<reference evidence="5" key="1">
    <citation type="journal article" date="2018" name="DNA Res.">
        <title>Multiple hybrid de novo genome assembly of finger millet, an orphan allotetraploid crop.</title>
        <authorList>
            <person name="Hatakeyama M."/>
            <person name="Aluri S."/>
            <person name="Balachadran M.T."/>
            <person name="Sivarajan S.R."/>
            <person name="Patrignani A."/>
            <person name="Gruter S."/>
            <person name="Poveda L."/>
            <person name="Shimizu-Inatsugi R."/>
            <person name="Baeten J."/>
            <person name="Francoijs K.J."/>
            <person name="Nataraja K.N."/>
            <person name="Reddy Y.A.N."/>
            <person name="Phadnis S."/>
            <person name="Ravikumar R.L."/>
            <person name="Schlapbach R."/>
            <person name="Sreeman S.M."/>
            <person name="Shimizu K.K."/>
        </authorList>
    </citation>
    <scope>NUCLEOTIDE SEQUENCE</scope>
</reference>
<accession>A0AAV5DQH5</accession>
<dbReference type="PANTHER" id="PTHR31096">
    <property type="entry name" value="ACT DOMAIN-CONTAINING PROTEIN ACR4-RELATED"/>
    <property type="match status" value="1"/>
</dbReference>
<comment type="function">
    <text evidence="2">Binds amino acids.</text>
</comment>
<gene>
    <name evidence="5" type="primary">ga30863</name>
    <name evidence="5" type="ORF">PR202_ga30863</name>
</gene>
<dbReference type="Pfam" id="PF01842">
    <property type="entry name" value="ACT"/>
    <property type="match status" value="1"/>
</dbReference>
<protein>
    <recommendedName>
        <fullName evidence="2">ACT domain-containing protein ACR</fullName>
    </recommendedName>
    <alternativeName>
        <fullName evidence="2">Protein ACT DOMAIN REPEATS</fullName>
    </alternativeName>
</protein>